<dbReference type="PROSITE" id="PS00455">
    <property type="entry name" value="AMP_BINDING"/>
    <property type="match status" value="1"/>
</dbReference>
<dbReference type="FunFam" id="3.30.300.30:FF:000008">
    <property type="entry name" value="2,3-dihydroxybenzoate-AMP ligase"/>
    <property type="match status" value="1"/>
</dbReference>
<accession>C7QF44</accession>
<evidence type="ECO:0000256" key="2">
    <source>
        <dbReference type="ARBA" id="ARBA00022598"/>
    </source>
</evidence>
<dbReference type="eggNOG" id="COG0318">
    <property type="taxonomic scope" value="Bacteria"/>
</dbReference>
<name>C7QF44_CATAD</name>
<dbReference type="NCBIfam" id="NF006182">
    <property type="entry name" value="PRK08316.1"/>
    <property type="match status" value="1"/>
</dbReference>
<evidence type="ECO:0000256" key="1">
    <source>
        <dbReference type="ARBA" id="ARBA00006432"/>
    </source>
</evidence>
<dbReference type="PANTHER" id="PTHR43767:SF1">
    <property type="entry name" value="NONRIBOSOMAL PEPTIDE SYNTHASE PES1 (EUROFUNG)-RELATED"/>
    <property type="match status" value="1"/>
</dbReference>
<evidence type="ECO:0000313" key="5">
    <source>
        <dbReference type="EMBL" id="ACU74802.1"/>
    </source>
</evidence>
<evidence type="ECO:0000259" key="3">
    <source>
        <dbReference type="Pfam" id="PF00501"/>
    </source>
</evidence>
<dbReference type="SUPFAM" id="SSF56801">
    <property type="entry name" value="Acetyl-CoA synthetase-like"/>
    <property type="match status" value="1"/>
</dbReference>
<dbReference type="InterPro" id="IPR042099">
    <property type="entry name" value="ANL_N_sf"/>
</dbReference>
<reference evidence="5 6" key="1">
    <citation type="journal article" date="2009" name="Stand. Genomic Sci.">
        <title>Complete genome sequence of Catenulispora acidiphila type strain (ID 139908).</title>
        <authorList>
            <person name="Copeland A."/>
            <person name="Lapidus A."/>
            <person name="Glavina Del Rio T."/>
            <person name="Nolan M."/>
            <person name="Lucas S."/>
            <person name="Chen F."/>
            <person name="Tice H."/>
            <person name="Cheng J.F."/>
            <person name="Bruce D."/>
            <person name="Goodwin L."/>
            <person name="Pitluck S."/>
            <person name="Mikhailova N."/>
            <person name="Pati A."/>
            <person name="Ivanova N."/>
            <person name="Mavromatis K."/>
            <person name="Chen A."/>
            <person name="Palaniappan K."/>
            <person name="Chain P."/>
            <person name="Land M."/>
            <person name="Hauser L."/>
            <person name="Chang Y.J."/>
            <person name="Jeffries C.D."/>
            <person name="Chertkov O."/>
            <person name="Brettin T."/>
            <person name="Detter J.C."/>
            <person name="Han C."/>
            <person name="Ali Z."/>
            <person name="Tindall B.J."/>
            <person name="Goker M."/>
            <person name="Bristow J."/>
            <person name="Eisen J.A."/>
            <person name="Markowitz V."/>
            <person name="Hugenholtz P."/>
            <person name="Kyrpides N.C."/>
            <person name="Klenk H.P."/>
        </authorList>
    </citation>
    <scope>NUCLEOTIDE SEQUENCE [LARGE SCALE GENOMIC DNA]</scope>
    <source>
        <strain evidence="6">DSM 44928 / JCM 14897 / NBRC 102108 / NRRL B-24433 / ID139908</strain>
    </source>
</reference>
<dbReference type="Proteomes" id="UP000000851">
    <property type="component" value="Chromosome"/>
</dbReference>
<protein>
    <submittedName>
        <fullName evidence="5">AMP-dependent synthetase and ligase</fullName>
    </submittedName>
</protein>
<feature type="domain" description="AMP-dependent synthetase/ligase" evidence="3">
    <location>
        <begin position="25"/>
        <end position="391"/>
    </location>
</feature>
<keyword evidence="2 5" id="KW-0436">Ligase</keyword>
<feature type="domain" description="AMP-binding enzyme C-terminal" evidence="4">
    <location>
        <begin position="441"/>
        <end position="516"/>
    </location>
</feature>
<dbReference type="GO" id="GO:0016878">
    <property type="term" value="F:acid-thiol ligase activity"/>
    <property type="evidence" value="ECO:0007669"/>
    <property type="project" value="UniProtKB-ARBA"/>
</dbReference>
<dbReference type="Gene3D" id="3.40.50.12780">
    <property type="entry name" value="N-terminal domain of ligase-like"/>
    <property type="match status" value="1"/>
</dbReference>
<keyword evidence="6" id="KW-1185">Reference proteome</keyword>
<sequence length="532" mass="57589">MTAQNAWHPSGDQSIARRGTLADLLRRSAAREPGKLALVFGGVRQTFAELDVTVSRAANALAERGVRYGDRVLLLAHNSHGFVVAYFALARLGAVSVPVNFMLGPDEIAYVLTHSGAVAVIAEDALADTADRACQVAGIVPVVRAAISSGATETPEGWLDFETAYRNASADEPDAPVTDDDPVQIMYTSGTESRPKGAVMSTRNLIAQYTSAIVTGAMSADDIEVHALPLYHCAQLHCFLTPDIQLGATSIVLPGADPATILRTVELEHVTKLFCPPTVWIALLRHPDFDARDLSTLRKGYYGAAAMPVEVLAELRRRLPELRLYNFYGQTEMSPVATVLGPEDQERKPGSAGRAALNVETRVVDDAGNEVPRGEVGEIVHRGPHTMLGYWNDPERTAEAFRGGWFHSGDLGVMDEEGYLAVVDRKKDMIKTGGENVASREVEETVYQHPAVAEVAVFGVPDPYWIEMVCAAVVVKPGERLEPEEVVEFCRARLAGFKTPKKVVIVPALPKNPSGKVLKRELREIHAASDSA</sequence>
<dbReference type="Pfam" id="PF13193">
    <property type="entry name" value="AMP-binding_C"/>
    <property type="match status" value="1"/>
</dbReference>
<dbReference type="RefSeq" id="WP_015794531.1">
    <property type="nucleotide sequence ID" value="NC_013131.1"/>
</dbReference>
<dbReference type="InterPro" id="IPR020845">
    <property type="entry name" value="AMP-binding_CS"/>
</dbReference>
<dbReference type="NCBIfam" id="NF004837">
    <property type="entry name" value="PRK06187.1"/>
    <property type="match status" value="1"/>
</dbReference>
<dbReference type="InterPro" id="IPR025110">
    <property type="entry name" value="AMP-bd_C"/>
</dbReference>
<proteinExistence type="inferred from homology"/>
<dbReference type="InterPro" id="IPR045851">
    <property type="entry name" value="AMP-bd_C_sf"/>
</dbReference>
<gene>
    <name evidence="5" type="ordered locus">Caci_5944</name>
</gene>
<comment type="similarity">
    <text evidence="1">Belongs to the ATP-dependent AMP-binding enzyme family.</text>
</comment>
<dbReference type="HOGENOM" id="CLU_000022_59_0_11"/>
<dbReference type="InParanoid" id="C7QF44"/>
<dbReference type="InterPro" id="IPR000873">
    <property type="entry name" value="AMP-dep_synth/lig_dom"/>
</dbReference>
<dbReference type="AlphaFoldDB" id="C7QF44"/>
<evidence type="ECO:0000259" key="4">
    <source>
        <dbReference type="Pfam" id="PF13193"/>
    </source>
</evidence>
<evidence type="ECO:0000313" key="6">
    <source>
        <dbReference type="Proteomes" id="UP000000851"/>
    </source>
</evidence>
<dbReference type="EMBL" id="CP001700">
    <property type="protein sequence ID" value="ACU74802.1"/>
    <property type="molecule type" value="Genomic_DNA"/>
</dbReference>
<dbReference type="Gene3D" id="3.30.300.30">
    <property type="match status" value="1"/>
</dbReference>
<dbReference type="KEGG" id="cai:Caci_5944"/>
<organism evidence="5 6">
    <name type="scientific">Catenulispora acidiphila (strain DSM 44928 / JCM 14897 / NBRC 102108 / NRRL B-24433 / ID139908)</name>
    <dbReference type="NCBI Taxonomy" id="479433"/>
    <lineage>
        <taxon>Bacteria</taxon>
        <taxon>Bacillati</taxon>
        <taxon>Actinomycetota</taxon>
        <taxon>Actinomycetes</taxon>
        <taxon>Catenulisporales</taxon>
        <taxon>Catenulisporaceae</taxon>
        <taxon>Catenulispora</taxon>
    </lineage>
</organism>
<dbReference type="CDD" id="cd17631">
    <property type="entry name" value="FACL_FadD13-like"/>
    <property type="match status" value="1"/>
</dbReference>
<dbReference type="OrthoDB" id="9803968at2"/>
<dbReference type="Pfam" id="PF00501">
    <property type="entry name" value="AMP-binding"/>
    <property type="match status" value="1"/>
</dbReference>
<dbReference type="PANTHER" id="PTHR43767">
    <property type="entry name" value="LONG-CHAIN-FATTY-ACID--COA LIGASE"/>
    <property type="match status" value="1"/>
</dbReference>
<dbReference type="FunCoup" id="C7QF44">
    <property type="interactions" value="106"/>
</dbReference>
<dbReference type="STRING" id="479433.Caci_5944"/>
<dbReference type="InterPro" id="IPR050237">
    <property type="entry name" value="ATP-dep_AMP-bd_enzyme"/>
</dbReference>